<feature type="domain" description="Ig-like" evidence="4">
    <location>
        <begin position="183"/>
        <end position="286"/>
    </location>
</feature>
<reference evidence="5" key="2">
    <citation type="submission" date="2025-09" db="UniProtKB">
        <authorList>
            <consortium name="Ensembl"/>
        </authorList>
    </citation>
    <scope>IDENTIFICATION</scope>
</reference>
<evidence type="ECO:0000256" key="1">
    <source>
        <dbReference type="SAM" id="MobiDB-lite"/>
    </source>
</evidence>
<dbReference type="GeneID" id="123031608"/>
<feature type="compositionally biased region" description="Basic and acidic residues" evidence="1">
    <location>
        <begin position="322"/>
        <end position="338"/>
    </location>
</feature>
<reference evidence="5" key="1">
    <citation type="submission" date="2025-08" db="UniProtKB">
        <authorList>
            <consortium name="Ensembl"/>
        </authorList>
    </citation>
    <scope>IDENTIFICATION</scope>
</reference>
<dbReference type="InterPro" id="IPR007110">
    <property type="entry name" value="Ig-like_dom"/>
</dbReference>
<dbReference type="CTD" id="133418"/>
<keyword evidence="2" id="KW-1133">Transmembrane helix</keyword>
<sequence length="352" mass="39297">MSLSAARSVPLALLLAAWHVSHVASSTAATSVATQNVSQGIPDHSSSTAGLHTENITPDATTSMQSFVPTTETTNLPFMTDNITITGSPQSSTRKNITLVSPTELELLCSLPLRSSMEMEKIEVVWKMGNTTIKEDTINRNETKTKWCTRYTVYVKNKDQMGDYTCIFKTKQEVNATFHLQVPEIHIKSENIITYVGYSVIMTCFVGNDTVHYNSSFWTWYKINGSEKVAINSSIMPKKYDITPKHGSISKLKISELSEDDSGFYYCEARYPPGESNGKVSLKVLTYMAPLKPFLAIAAEVIILVAFIFIYEVCSKRKDVHAEPEKEFDQTETLKSEDSNGVENSTTRHRKV</sequence>
<feature type="domain" description="Ig-like" evidence="4">
    <location>
        <begin position="89"/>
        <end position="177"/>
    </location>
</feature>
<evidence type="ECO:0000259" key="4">
    <source>
        <dbReference type="PROSITE" id="PS50835"/>
    </source>
</evidence>
<evidence type="ECO:0000313" key="6">
    <source>
        <dbReference type="Proteomes" id="UP000694545"/>
    </source>
</evidence>
<dbReference type="Pfam" id="PF13927">
    <property type="entry name" value="Ig_3"/>
    <property type="match status" value="1"/>
</dbReference>
<dbReference type="RefSeq" id="XP_044302738.1">
    <property type="nucleotide sequence ID" value="XM_044446803.1"/>
</dbReference>
<keyword evidence="3" id="KW-0732">Signal</keyword>
<keyword evidence="6" id="KW-1185">Reference proteome</keyword>
<feature type="region of interest" description="Disordered" evidence="1">
    <location>
        <begin position="37"/>
        <end position="66"/>
    </location>
</feature>
<dbReference type="InterPro" id="IPR003599">
    <property type="entry name" value="Ig_sub"/>
</dbReference>
<evidence type="ECO:0000256" key="3">
    <source>
        <dbReference type="SAM" id="SignalP"/>
    </source>
</evidence>
<dbReference type="InterPro" id="IPR013783">
    <property type="entry name" value="Ig-like_fold"/>
</dbReference>
<name>A0A8D2ISL7_VARKO</name>
<keyword evidence="2" id="KW-0472">Membrane</keyword>
<accession>A0A8D2ISL7</accession>
<protein>
    <submittedName>
        <fullName evidence="5">Embigin</fullName>
    </submittedName>
</protein>
<dbReference type="AlphaFoldDB" id="A0A8D2ISL7"/>
<dbReference type="OrthoDB" id="9932757at2759"/>
<dbReference type="Gene3D" id="2.60.40.10">
    <property type="entry name" value="Immunoglobulins"/>
    <property type="match status" value="1"/>
</dbReference>
<feature type="region of interest" description="Disordered" evidence="1">
    <location>
        <begin position="322"/>
        <end position="352"/>
    </location>
</feature>
<dbReference type="KEGG" id="vko:123031608"/>
<evidence type="ECO:0000313" key="5">
    <source>
        <dbReference type="Ensembl" id="ENSVKKP00000001790.1"/>
    </source>
</evidence>
<dbReference type="CDD" id="cd00096">
    <property type="entry name" value="Ig"/>
    <property type="match status" value="1"/>
</dbReference>
<keyword evidence="2" id="KW-0812">Transmembrane</keyword>
<feature type="chain" id="PRO_5034043574" evidence="3">
    <location>
        <begin position="26"/>
        <end position="352"/>
    </location>
</feature>
<feature type="transmembrane region" description="Helical" evidence="2">
    <location>
        <begin position="293"/>
        <end position="311"/>
    </location>
</feature>
<evidence type="ECO:0000256" key="2">
    <source>
        <dbReference type="SAM" id="Phobius"/>
    </source>
</evidence>
<organism evidence="5 6">
    <name type="scientific">Varanus komodoensis</name>
    <name type="common">Komodo dragon</name>
    <dbReference type="NCBI Taxonomy" id="61221"/>
    <lineage>
        <taxon>Eukaryota</taxon>
        <taxon>Metazoa</taxon>
        <taxon>Chordata</taxon>
        <taxon>Craniata</taxon>
        <taxon>Vertebrata</taxon>
        <taxon>Euteleostomi</taxon>
        <taxon>Lepidosauria</taxon>
        <taxon>Squamata</taxon>
        <taxon>Bifurcata</taxon>
        <taxon>Unidentata</taxon>
        <taxon>Episquamata</taxon>
        <taxon>Toxicofera</taxon>
        <taxon>Anguimorpha</taxon>
        <taxon>Paleoanguimorpha</taxon>
        <taxon>Varanoidea</taxon>
        <taxon>Varanidae</taxon>
        <taxon>Varanus</taxon>
    </lineage>
</organism>
<dbReference type="PROSITE" id="PS50835">
    <property type="entry name" value="IG_LIKE"/>
    <property type="match status" value="2"/>
</dbReference>
<dbReference type="SMART" id="SM00409">
    <property type="entry name" value="IG"/>
    <property type="match status" value="1"/>
</dbReference>
<dbReference type="OMA" id="KGSYWCH"/>
<proteinExistence type="predicted"/>
<dbReference type="Proteomes" id="UP000694545">
    <property type="component" value="Unplaced"/>
</dbReference>
<dbReference type="InterPro" id="IPR036179">
    <property type="entry name" value="Ig-like_dom_sf"/>
</dbReference>
<feature type="signal peptide" evidence="3">
    <location>
        <begin position="1"/>
        <end position="25"/>
    </location>
</feature>
<dbReference type="Ensembl" id="ENSVKKT00000001848.1">
    <property type="protein sequence ID" value="ENSVKKP00000001790.1"/>
    <property type="gene ID" value="ENSVKKG00000001470.1"/>
</dbReference>
<dbReference type="SUPFAM" id="SSF48726">
    <property type="entry name" value="Immunoglobulin"/>
    <property type="match status" value="1"/>
</dbReference>
<gene>
    <name evidence="5" type="primary">EMB</name>
</gene>